<dbReference type="EMBL" id="CP032549">
    <property type="protein sequence ID" value="QIV87533.1"/>
    <property type="molecule type" value="Genomic_DNA"/>
</dbReference>
<proteinExistence type="predicted"/>
<organism evidence="1 2">
    <name type="scientific">Glutamicibacter mishrai</name>
    <dbReference type="NCBI Taxonomy" id="1775880"/>
    <lineage>
        <taxon>Bacteria</taxon>
        <taxon>Bacillati</taxon>
        <taxon>Actinomycetota</taxon>
        <taxon>Actinomycetes</taxon>
        <taxon>Micrococcales</taxon>
        <taxon>Micrococcaceae</taxon>
        <taxon>Glutamicibacter</taxon>
    </lineage>
</organism>
<name>A0A6H0SJ81_9MICC</name>
<evidence type="ECO:0000313" key="2">
    <source>
        <dbReference type="Proteomes" id="UP000502331"/>
    </source>
</evidence>
<dbReference type="Pfam" id="PF05133">
    <property type="entry name" value="SPP1_portal"/>
    <property type="match status" value="1"/>
</dbReference>
<accession>A0A6H0SJ81</accession>
<dbReference type="Proteomes" id="UP000502331">
    <property type="component" value="Chromosome"/>
</dbReference>
<reference evidence="1 2" key="1">
    <citation type="submission" date="2018-09" db="EMBL/GenBank/DDBJ databases">
        <title>Glutamicibacter mishrai S5-52T (LMG 29155T = KCTC 39846T).</title>
        <authorList>
            <person name="Das S.K."/>
        </authorList>
    </citation>
    <scope>NUCLEOTIDE SEQUENCE [LARGE SCALE GENOMIC DNA]</scope>
    <source>
        <strain evidence="1 2">S5-52</strain>
    </source>
</reference>
<dbReference type="AlphaFoldDB" id="A0A6H0SJ81"/>
<gene>
    <name evidence="1" type="ORF">D3791_10625</name>
</gene>
<dbReference type="InterPro" id="IPR021145">
    <property type="entry name" value="Portal_protein_SPP1_Gp6-like"/>
</dbReference>
<keyword evidence="2" id="KW-1185">Reference proteome</keyword>
<sequence length="443" mass="48516">MAKTADELAGLIRGDFLRDARKEWARLRWLQKNIDGGLNKTWMPENADLEYRDLFRKARSPWLRFVRDCIAQGLIVDGYTHNDIWLDAWQENGMDGRQGQVTREAIGLGYSFVLSLPAVGGGVVMRPLSATRTFMSKADPWDEFPDLVLHRVADKKWMAVDNEAVYRFEGDPEHIGEMDVTRHDLGFVPVAMVPNSYATDGYPESEIEPAIPVYKRIVDATFTLQMVQRYGAFPQKNMAGGSIATDADGNALIRPAVDSLLHSTDPLTKFGSFPAADLDKVSSSVDTHIKHLSAVCQVPPHYLLGSVVNMSAEGIAAAESGYFRNIDDHKVVMGEGYELALRSAAAILGSDAADDTAAEIHWRDTSTRSLAQTSDAVVKLATVGAPLEMLFALIPGWSKSDAIEAAEHVRSNGSQSLPEAIQANAQKAVDGFRGLELPVEGDQ</sequence>
<protein>
    <submittedName>
        <fullName evidence="1">Phage portal protein</fullName>
    </submittedName>
</protein>
<dbReference type="RefSeq" id="WP_172512178.1">
    <property type="nucleotide sequence ID" value="NZ_CP032549.1"/>
</dbReference>
<evidence type="ECO:0000313" key="1">
    <source>
        <dbReference type="EMBL" id="QIV87533.1"/>
    </source>
</evidence>